<keyword evidence="2" id="KW-1185">Reference proteome</keyword>
<protein>
    <submittedName>
        <fullName evidence="1">Uncharacterized protein</fullName>
    </submittedName>
</protein>
<dbReference type="Proteomes" id="UP000655588">
    <property type="component" value="Unassembled WGS sequence"/>
</dbReference>
<proteinExistence type="predicted"/>
<dbReference type="EMBL" id="WNWW01000441">
    <property type="protein sequence ID" value="KAF3424825.1"/>
    <property type="molecule type" value="Genomic_DNA"/>
</dbReference>
<accession>A0A833VTX2</accession>
<organism evidence="1 2">
    <name type="scientific">Frieseomelitta varia</name>
    <dbReference type="NCBI Taxonomy" id="561572"/>
    <lineage>
        <taxon>Eukaryota</taxon>
        <taxon>Metazoa</taxon>
        <taxon>Ecdysozoa</taxon>
        <taxon>Arthropoda</taxon>
        <taxon>Hexapoda</taxon>
        <taxon>Insecta</taxon>
        <taxon>Pterygota</taxon>
        <taxon>Neoptera</taxon>
        <taxon>Endopterygota</taxon>
        <taxon>Hymenoptera</taxon>
        <taxon>Apocrita</taxon>
        <taxon>Aculeata</taxon>
        <taxon>Apoidea</taxon>
        <taxon>Anthophila</taxon>
        <taxon>Apidae</taxon>
        <taxon>Frieseomelitta</taxon>
    </lineage>
</organism>
<evidence type="ECO:0000313" key="2">
    <source>
        <dbReference type="Proteomes" id="UP000655588"/>
    </source>
</evidence>
<sequence length="60" mass="6452">MLGRSLGPVQVETLEELCACDIFCFGASIRFVGLHLGNNTNVSLTLLNICTIIATQLLLT</sequence>
<reference evidence="1" key="1">
    <citation type="submission" date="2019-11" db="EMBL/GenBank/DDBJ databases">
        <title>The nuclear and mitochondrial genomes of Frieseomelitta varia - a highly eusocial stingless bee (Meliponini) with a permanently sterile worker caste.</title>
        <authorList>
            <person name="Freitas F.C.P."/>
            <person name="Lourenco A.P."/>
            <person name="Nunes F.M.F."/>
            <person name="Paschoal A.R."/>
            <person name="Abreu F.C.P."/>
            <person name="Barbin F.O."/>
            <person name="Bataglia L."/>
            <person name="Cardoso-Junior C.A.M."/>
            <person name="Cervoni M.S."/>
            <person name="Silva S.R."/>
            <person name="Dalarmi F."/>
            <person name="Del Lama M.A."/>
            <person name="Depintor T.S."/>
            <person name="Ferreira K.M."/>
            <person name="Goria P.S."/>
            <person name="Jaskot M.C."/>
            <person name="Lago D.C."/>
            <person name="Luna-Lucena D."/>
            <person name="Moda L.M."/>
            <person name="Nascimento L."/>
            <person name="Pedrino M."/>
            <person name="Rabico F.O."/>
            <person name="Sanches F.C."/>
            <person name="Santos D.E."/>
            <person name="Santos C.G."/>
            <person name="Vieira J."/>
            <person name="Lopes T.F."/>
            <person name="Barchuk A.R."/>
            <person name="Hartfelder K."/>
            <person name="Simoes Z.L.P."/>
            <person name="Bitondi M.M.G."/>
            <person name="Pinheiro D.G."/>
        </authorList>
    </citation>
    <scope>NUCLEOTIDE SEQUENCE</scope>
    <source>
        <strain evidence="1">USP_RPSP 00005682</strain>
        <tissue evidence="1">Whole individual</tissue>
    </source>
</reference>
<name>A0A833VTX2_9HYME</name>
<comment type="caution">
    <text evidence="1">The sequence shown here is derived from an EMBL/GenBank/DDBJ whole genome shotgun (WGS) entry which is preliminary data.</text>
</comment>
<dbReference type="AlphaFoldDB" id="A0A833VTX2"/>
<gene>
    <name evidence="1" type="ORF">E2986_13536</name>
</gene>
<evidence type="ECO:0000313" key="1">
    <source>
        <dbReference type="EMBL" id="KAF3424825.1"/>
    </source>
</evidence>